<dbReference type="PANTHER" id="PTHR31126:SF1">
    <property type="entry name" value="TYROSINE SPECIFIC PROTEIN PHOSPHATASES DOMAIN-CONTAINING PROTEIN"/>
    <property type="match status" value="1"/>
</dbReference>
<dbReference type="EMBL" id="CP128986">
    <property type="protein sequence ID" value="WOC12725.1"/>
    <property type="molecule type" value="Genomic_DNA"/>
</dbReference>
<reference evidence="2" key="1">
    <citation type="submission" date="2023-06" db="EMBL/GenBank/DDBJ databases">
        <title>Gordonia sp. nov. and Pseudochrobactrum sp. nov., two species isolated from the burying beetle Nicrophorus vespilloides.</title>
        <authorList>
            <person name="Poehlein A."/>
            <person name="Guzman J."/>
            <person name="Daniel R."/>
            <person name="Vilcinskas A."/>
        </authorList>
    </citation>
    <scope>NUCLEOTIDE SEQUENCE</scope>
    <source>
        <strain evidence="2">MP11Mi</strain>
    </source>
</reference>
<comment type="similarity">
    <text evidence="1">Belongs to the protein-tyrosine phosphatase family.</text>
</comment>
<proteinExistence type="inferred from homology"/>
<evidence type="ECO:0008006" key="3">
    <source>
        <dbReference type="Google" id="ProtNLM"/>
    </source>
</evidence>
<dbReference type="InterPro" id="IPR016130">
    <property type="entry name" value="Tyr_Pase_AS"/>
</dbReference>
<dbReference type="InterPro" id="IPR029021">
    <property type="entry name" value="Prot-tyrosine_phosphatase-like"/>
</dbReference>
<sequence length="274" mass="29047">MTDLQNPNIQPGAPSPIVSLPNLRDLGGWRGSDGRAVRPGLLYRTADFEAITGDDAKLFQALGVRTVYDLRSKAERAAAPDLAFDGVEDIALDVLADSSTAIPASLGGVFADPKLAVEVSKALNDGTAAAAIAGTYRDMITLPSANTAYARFFTGLAGLDRAPVAFHCTAGKDRTGWAAASVLTVLGVSREDVFTDYLLTNDRLVPAYKPIFDKFASEGGDPDLLLPILGVRKEYLASAFEEVDTRYGSIEGYLTDGLGLDPSVPDTLRASFLE</sequence>
<accession>A0AA97CX00</accession>
<dbReference type="Gene3D" id="3.90.190.10">
    <property type="entry name" value="Protein tyrosine phosphatase superfamily"/>
    <property type="match status" value="1"/>
</dbReference>
<protein>
    <recommendedName>
        <fullName evidence="3">Protein-tyrosine-phosphatase</fullName>
    </recommendedName>
</protein>
<evidence type="ECO:0000256" key="1">
    <source>
        <dbReference type="ARBA" id="ARBA00009580"/>
    </source>
</evidence>
<organism evidence="2">
    <name type="scientific">Gordonia sp. MP11Mi</name>
    <dbReference type="NCBI Taxonomy" id="3022769"/>
    <lineage>
        <taxon>Bacteria</taxon>
        <taxon>Bacillati</taxon>
        <taxon>Actinomycetota</taxon>
        <taxon>Actinomycetes</taxon>
        <taxon>Mycobacteriales</taxon>
        <taxon>Gordoniaceae</taxon>
        <taxon>Gordonia</taxon>
    </lineage>
</organism>
<gene>
    <name evidence="2" type="ORF">MP11Mi_18160</name>
</gene>
<dbReference type="AlphaFoldDB" id="A0AA97CX00"/>
<evidence type="ECO:0000313" key="2">
    <source>
        <dbReference type="EMBL" id="WOC12725.1"/>
    </source>
</evidence>
<dbReference type="InterPro" id="IPR026893">
    <property type="entry name" value="Tyr/Ser_Pase_IphP-type"/>
</dbReference>
<name>A0AA97CX00_9ACTN</name>
<dbReference type="PROSITE" id="PS00383">
    <property type="entry name" value="TYR_PHOSPHATASE_1"/>
    <property type="match status" value="1"/>
</dbReference>
<dbReference type="RefSeq" id="WP_420041938.1">
    <property type="nucleotide sequence ID" value="NZ_CP128986.1"/>
</dbReference>
<dbReference type="Pfam" id="PF13350">
    <property type="entry name" value="Y_phosphatase3"/>
    <property type="match status" value="1"/>
</dbReference>
<dbReference type="SUPFAM" id="SSF52799">
    <property type="entry name" value="(Phosphotyrosine protein) phosphatases II"/>
    <property type="match status" value="1"/>
</dbReference>
<dbReference type="PANTHER" id="PTHR31126">
    <property type="entry name" value="TYROSINE-PROTEIN PHOSPHATASE"/>
    <property type="match status" value="1"/>
</dbReference>
<dbReference type="GO" id="GO:0004721">
    <property type="term" value="F:phosphoprotein phosphatase activity"/>
    <property type="evidence" value="ECO:0007669"/>
    <property type="project" value="InterPro"/>
</dbReference>